<dbReference type="GO" id="GO:0006355">
    <property type="term" value="P:regulation of DNA-templated transcription"/>
    <property type="evidence" value="ECO:0007669"/>
    <property type="project" value="TreeGrafter"/>
</dbReference>
<dbReference type="Gene3D" id="3.30.160.60">
    <property type="entry name" value="Classic Zinc Finger"/>
    <property type="match status" value="1"/>
</dbReference>
<name>A0AAD4N6Z7_9BILA</name>
<keyword evidence="1" id="KW-0863">Zinc-finger</keyword>
<dbReference type="GO" id="GO:0005634">
    <property type="term" value="C:nucleus"/>
    <property type="evidence" value="ECO:0007669"/>
    <property type="project" value="TreeGrafter"/>
</dbReference>
<gene>
    <name evidence="3" type="ORF">DdX_04779</name>
</gene>
<dbReference type="InterPro" id="IPR013087">
    <property type="entry name" value="Znf_C2H2_type"/>
</dbReference>
<sequence>MEEARSRTTFSIESFLKNEVKTGLKPDPKPQIEQRSRSNAEMCLETNKHFDLPDLSATSPRMRSISTRGLSATKNGGKKRVQCSKCLKTFCDKGALKIHNSAVHLKEMHKCTVASCQMMFSSRRSRNRHSANPNPKLHCGSGIATTVFLQQKMSFSNAQKTKVSSGTTEKLQCRLPANNPKVMDNSIAALENYTKNNEGLCHQASPSDTFGCLTNGNASPIPLIGRSGLFPRTMYSLACETAKSTMLSQTPNPFSVNPLWKVFCEHFYRMSQIGNSSTF</sequence>
<dbReference type="GO" id="GO:0008270">
    <property type="term" value="F:zinc ion binding"/>
    <property type="evidence" value="ECO:0007669"/>
    <property type="project" value="UniProtKB-KW"/>
</dbReference>
<evidence type="ECO:0000313" key="3">
    <source>
        <dbReference type="EMBL" id="KAI1720543.1"/>
    </source>
</evidence>
<dbReference type="AlphaFoldDB" id="A0AAD4N6Z7"/>
<protein>
    <submittedName>
        <fullName evidence="3">Protein disconnected</fullName>
    </submittedName>
</protein>
<keyword evidence="1" id="KW-0862">Zinc</keyword>
<reference evidence="3" key="1">
    <citation type="submission" date="2022-01" db="EMBL/GenBank/DDBJ databases">
        <title>Genome Sequence Resource for Two Populations of Ditylenchus destructor, the Migratory Endoparasitic Phytonematode.</title>
        <authorList>
            <person name="Zhang H."/>
            <person name="Lin R."/>
            <person name="Xie B."/>
        </authorList>
    </citation>
    <scope>NUCLEOTIDE SEQUENCE</scope>
    <source>
        <strain evidence="3">BazhouSP</strain>
    </source>
</reference>
<dbReference type="PANTHER" id="PTHR15021">
    <property type="entry name" value="DISCONNECTED-RELATED"/>
    <property type="match status" value="1"/>
</dbReference>
<accession>A0AAD4N6Z7</accession>
<dbReference type="SMART" id="SM00355">
    <property type="entry name" value="ZnF_C2H2"/>
    <property type="match status" value="2"/>
</dbReference>
<dbReference type="EMBL" id="JAKKPZ010000005">
    <property type="protein sequence ID" value="KAI1720543.1"/>
    <property type="molecule type" value="Genomic_DNA"/>
</dbReference>
<keyword evidence="4" id="KW-1185">Reference proteome</keyword>
<feature type="domain" description="C2H2-type" evidence="2">
    <location>
        <begin position="81"/>
        <end position="109"/>
    </location>
</feature>
<keyword evidence="1" id="KW-0479">Metal-binding</keyword>
<evidence type="ECO:0000259" key="2">
    <source>
        <dbReference type="PROSITE" id="PS50157"/>
    </source>
</evidence>
<comment type="caution">
    <text evidence="3">The sequence shown here is derived from an EMBL/GenBank/DDBJ whole genome shotgun (WGS) entry which is preliminary data.</text>
</comment>
<dbReference type="PROSITE" id="PS00028">
    <property type="entry name" value="ZINC_FINGER_C2H2_1"/>
    <property type="match status" value="1"/>
</dbReference>
<dbReference type="PROSITE" id="PS50157">
    <property type="entry name" value="ZINC_FINGER_C2H2_2"/>
    <property type="match status" value="1"/>
</dbReference>
<proteinExistence type="predicted"/>
<dbReference type="PANTHER" id="PTHR15021:SF0">
    <property type="entry name" value="DISCO-RELATED, ISOFORM A-RELATED"/>
    <property type="match status" value="1"/>
</dbReference>
<dbReference type="Proteomes" id="UP001201812">
    <property type="component" value="Unassembled WGS sequence"/>
</dbReference>
<evidence type="ECO:0000313" key="4">
    <source>
        <dbReference type="Proteomes" id="UP001201812"/>
    </source>
</evidence>
<organism evidence="3 4">
    <name type="scientific">Ditylenchus destructor</name>
    <dbReference type="NCBI Taxonomy" id="166010"/>
    <lineage>
        <taxon>Eukaryota</taxon>
        <taxon>Metazoa</taxon>
        <taxon>Ecdysozoa</taxon>
        <taxon>Nematoda</taxon>
        <taxon>Chromadorea</taxon>
        <taxon>Rhabditida</taxon>
        <taxon>Tylenchina</taxon>
        <taxon>Tylenchomorpha</taxon>
        <taxon>Sphaerularioidea</taxon>
        <taxon>Anguinidae</taxon>
        <taxon>Anguininae</taxon>
        <taxon>Ditylenchus</taxon>
    </lineage>
</organism>
<dbReference type="InterPro" id="IPR040436">
    <property type="entry name" value="Disconnected-like"/>
</dbReference>
<evidence type="ECO:0000256" key="1">
    <source>
        <dbReference type="PROSITE-ProRule" id="PRU00042"/>
    </source>
</evidence>